<organism evidence="1 2">
    <name type="scientific">Xenoophorus captivus</name>
    <dbReference type="NCBI Taxonomy" id="1517983"/>
    <lineage>
        <taxon>Eukaryota</taxon>
        <taxon>Metazoa</taxon>
        <taxon>Chordata</taxon>
        <taxon>Craniata</taxon>
        <taxon>Vertebrata</taxon>
        <taxon>Euteleostomi</taxon>
        <taxon>Actinopterygii</taxon>
        <taxon>Neopterygii</taxon>
        <taxon>Teleostei</taxon>
        <taxon>Neoteleostei</taxon>
        <taxon>Acanthomorphata</taxon>
        <taxon>Ovalentaria</taxon>
        <taxon>Atherinomorphae</taxon>
        <taxon>Cyprinodontiformes</taxon>
        <taxon>Goodeidae</taxon>
        <taxon>Xenoophorus</taxon>
    </lineage>
</organism>
<dbReference type="EMBL" id="JAHRIN010020152">
    <property type="protein sequence ID" value="MEQ2198657.1"/>
    <property type="molecule type" value="Genomic_DNA"/>
</dbReference>
<proteinExistence type="predicted"/>
<comment type="caution">
    <text evidence="1">The sequence shown here is derived from an EMBL/GenBank/DDBJ whole genome shotgun (WGS) entry which is preliminary data.</text>
</comment>
<accession>A0ABV0QT48</accession>
<dbReference type="Proteomes" id="UP001434883">
    <property type="component" value="Unassembled WGS sequence"/>
</dbReference>
<sequence>MVLSAMDVVHQIGSPRQRDGKTKALPRPVIIRFQTRMARDALWKGSKNSSYLKHNKLSFEEDLTTADKEIRGKLWPAVEEARKAGQKAYFVRNRTFVEGKKIKI</sequence>
<reference evidence="1 2" key="1">
    <citation type="submission" date="2021-06" db="EMBL/GenBank/DDBJ databases">
        <authorList>
            <person name="Palmer J.M."/>
        </authorList>
    </citation>
    <scope>NUCLEOTIDE SEQUENCE [LARGE SCALE GENOMIC DNA]</scope>
    <source>
        <strain evidence="1 2">XC_2019</strain>
        <tissue evidence="1">Muscle</tissue>
    </source>
</reference>
<evidence type="ECO:0000313" key="2">
    <source>
        <dbReference type="Proteomes" id="UP001434883"/>
    </source>
</evidence>
<evidence type="ECO:0000313" key="1">
    <source>
        <dbReference type="EMBL" id="MEQ2198657.1"/>
    </source>
</evidence>
<protein>
    <submittedName>
        <fullName evidence="1">Uncharacterized protein</fullName>
    </submittedName>
</protein>
<gene>
    <name evidence="1" type="ORF">XENOCAPTIV_016131</name>
</gene>
<keyword evidence="2" id="KW-1185">Reference proteome</keyword>
<name>A0ABV0QT48_9TELE</name>